<dbReference type="GO" id="GO:0005524">
    <property type="term" value="F:ATP binding"/>
    <property type="evidence" value="ECO:0007669"/>
    <property type="project" value="UniProtKB-KW"/>
</dbReference>
<evidence type="ECO:0000256" key="5">
    <source>
        <dbReference type="ARBA" id="ARBA00022553"/>
    </source>
</evidence>
<dbReference type="InterPro" id="IPR003661">
    <property type="entry name" value="HisK_dim/P_dom"/>
</dbReference>
<evidence type="ECO:0000256" key="2">
    <source>
        <dbReference type="ARBA" id="ARBA00004651"/>
    </source>
</evidence>
<evidence type="ECO:0000313" key="16">
    <source>
        <dbReference type="EMBL" id="ADL33493.1"/>
    </source>
</evidence>
<dbReference type="GO" id="GO:0005886">
    <property type="term" value="C:plasma membrane"/>
    <property type="evidence" value="ECO:0007669"/>
    <property type="project" value="UniProtKB-SubCell"/>
</dbReference>
<evidence type="ECO:0000256" key="12">
    <source>
        <dbReference type="ARBA" id="ARBA00023012"/>
    </source>
</evidence>
<evidence type="ECO:0000256" key="9">
    <source>
        <dbReference type="ARBA" id="ARBA00022777"/>
    </source>
</evidence>
<keyword evidence="13 14" id="KW-0472">Membrane</keyword>
<dbReference type="InterPro" id="IPR005467">
    <property type="entry name" value="His_kinase_dom"/>
</dbReference>
<keyword evidence="10" id="KW-0067">ATP-binding</keyword>
<dbReference type="CDD" id="cd00082">
    <property type="entry name" value="HisKA"/>
    <property type="match status" value="1"/>
</dbReference>
<evidence type="ECO:0000313" key="17">
    <source>
        <dbReference type="Proteomes" id="UP000001299"/>
    </source>
</evidence>
<organism evidence="16 17">
    <name type="scientific">Butyrivibrio proteoclasticus (strain ATCC 51982 / DSM 14932 / B316)</name>
    <name type="common">Clostridium proteoclasticum</name>
    <dbReference type="NCBI Taxonomy" id="515622"/>
    <lineage>
        <taxon>Bacteria</taxon>
        <taxon>Bacillati</taxon>
        <taxon>Bacillota</taxon>
        <taxon>Clostridia</taxon>
        <taxon>Lachnospirales</taxon>
        <taxon>Lachnospiraceae</taxon>
        <taxon>Butyrivibrio</taxon>
    </lineage>
</organism>
<feature type="domain" description="Histidine kinase" evidence="15">
    <location>
        <begin position="197"/>
        <end position="391"/>
    </location>
</feature>
<feature type="transmembrane region" description="Helical" evidence="14">
    <location>
        <begin position="109"/>
        <end position="130"/>
    </location>
</feature>
<evidence type="ECO:0000256" key="13">
    <source>
        <dbReference type="ARBA" id="ARBA00023136"/>
    </source>
</evidence>
<evidence type="ECO:0000256" key="6">
    <source>
        <dbReference type="ARBA" id="ARBA00022679"/>
    </source>
</evidence>
<proteinExistence type="predicted"/>
<dbReference type="Gene3D" id="3.30.565.10">
    <property type="entry name" value="Histidine kinase-like ATPase, C-terminal domain"/>
    <property type="match status" value="1"/>
</dbReference>
<dbReference type="InterPro" id="IPR036097">
    <property type="entry name" value="HisK_dim/P_sf"/>
</dbReference>
<keyword evidence="9 16" id="KW-0418">Kinase</keyword>
<dbReference type="EMBL" id="CP001810">
    <property type="protein sequence ID" value="ADL33493.1"/>
    <property type="molecule type" value="Genomic_DNA"/>
</dbReference>
<evidence type="ECO:0000256" key="11">
    <source>
        <dbReference type="ARBA" id="ARBA00022989"/>
    </source>
</evidence>
<dbReference type="AlphaFoldDB" id="E0S118"/>
<sequence>MAIFFVVMLFLISGIALFWSANEDKTSANLYKIEINRVENELKNADDPDYIPDLSRYETISGVHRYEPEDGDSFFSTGDSYHISDIDGRLYRIEYSVDLSGERKKVYKAAIISIGATILSLIFFLVYFYITIIRHFNQIAEYPGHLSKGNLTLPLSKEKNGIFGEFLWGLDMLREKLEEEKKKNLELQKERNVFLLSLSHDIKTPVSAIKLYSAALKKNLYKEENKIQEVGEKIEKNAGEIEEYISKIIKSSDEDFLDLRVQDQEFYLSEAISPIRDYYQDKLGPLGTEFSIDSFTDILLRGDRDRFVEALQNIMENAIKYGDGEYIRMSFCDEEDARLITVTNSGCTLKESEMERIFESFYRGSNVSARPGSGLGLYIARKLINKMGGEIFASIDGDLFKVTIVMHKVNYHAPKGTWLATPL</sequence>
<dbReference type="HOGENOM" id="CLU_000445_89_38_9"/>
<evidence type="ECO:0000256" key="8">
    <source>
        <dbReference type="ARBA" id="ARBA00022741"/>
    </source>
</evidence>
<name>E0S118_BUTPB</name>
<evidence type="ECO:0000256" key="7">
    <source>
        <dbReference type="ARBA" id="ARBA00022692"/>
    </source>
</evidence>
<keyword evidence="12" id="KW-0902">Two-component regulatory system</keyword>
<evidence type="ECO:0000256" key="10">
    <source>
        <dbReference type="ARBA" id="ARBA00022840"/>
    </source>
</evidence>
<keyword evidence="6 16" id="KW-0808">Transferase</keyword>
<dbReference type="eggNOG" id="COG2205">
    <property type="taxonomic scope" value="Bacteria"/>
</dbReference>
<dbReference type="GO" id="GO:0000155">
    <property type="term" value="F:phosphorelay sensor kinase activity"/>
    <property type="evidence" value="ECO:0007669"/>
    <property type="project" value="InterPro"/>
</dbReference>
<dbReference type="STRING" id="515622.bpr_I0750"/>
<dbReference type="KEGG" id="bpb:bpr_I0750"/>
<dbReference type="Pfam" id="PF00512">
    <property type="entry name" value="HisKA"/>
    <property type="match status" value="1"/>
</dbReference>
<keyword evidence="7 14" id="KW-0812">Transmembrane</keyword>
<dbReference type="EC" id="2.7.13.3" evidence="3"/>
<dbReference type="CDD" id="cd00075">
    <property type="entry name" value="HATPase"/>
    <property type="match status" value="1"/>
</dbReference>
<comment type="catalytic activity">
    <reaction evidence="1">
        <text>ATP + protein L-histidine = ADP + protein N-phospho-L-histidine.</text>
        <dbReference type="EC" id="2.7.13.3"/>
    </reaction>
</comment>
<keyword evidence="5" id="KW-0597">Phosphoprotein</keyword>
<dbReference type="InterPro" id="IPR004358">
    <property type="entry name" value="Sig_transdc_His_kin-like_C"/>
</dbReference>
<keyword evidence="8" id="KW-0547">Nucleotide-binding</keyword>
<dbReference type="InterPro" id="IPR003594">
    <property type="entry name" value="HATPase_dom"/>
</dbReference>
<comment type="subcellular location">
    <subcellularLocation>
        <location evidence="2">Cell membrane</location>
        <topology evidence="2">Multi-pass membrane protein</topology>
    </subcellularLocation>
</comment>
<dbReference type="Gene3D" id="1.10.287.130">
    <property type="match status" value="1"/>
</dbReference>
<protein>
    <recommendedName>
        <fullName evidence="3">histidine kinase</fullName>
        <ecNumber evidence="3">2.7.13.3</ecNumber>
    </recommendedName>
</protein>
<reference evidence="16 17" key="1">
    <citation type="journal article" date="2010" name="PLoS ONE">
        <title>The glycobiome of the rumen bacterium Butyrivibrio proteoclasticus B316(T) highlights adaptation to a polysaccharide-rich environment.</title>
        <authorList>
            <person name="Kelly W.J."/>
            <person name="Leahy S.C."/>
            <person name="Altermann E."/>
            <person name="Yeoman C.J."/>
            <person name="Dunne J.C."/>
            <person name="Kong Z."/>
            <person name="Pacheco D.M."/>
            <person name="Li D."/>
            <person name="Noel S.J."/>
            <person name="Moon C.D."/>
            <person name="Cookson A.L."/>
            <person name="Attwood G.T."/>
        </authorList>
    </citation>
    <scope>NUCLEOTIDE SEQUENCE [LARGE SCALE GENOMIC DNA]</scope>
    <source>
        <strain evidence="17">ATCC 51982 / DSM 14932 / B316</strain>
    </source>
</reference>
<dbReference type="SUPFAM" id="SSF55874">
    <property type="entry name" value="ATPase domain of HSP90 chaperone/DNA topoisomerase II/histidine kinase"/>
    <property type="match status" value="1"/>
</dbReference>
<dbReference type="RefSeq" id="WP_013280149.1">
    <property type="nucleotide sequence ID" value="NC_014387.1"/>
</dbReference>
<evidence type="ECO:0000256" key="3">
    <source>
        <dbReference type="ARBA" id="ARBA00012438"/>
    </source>
</evidence>
<evidence type="ECO:0000256" key="14">
    <source>
        <dbReference type="SAM" id="Phobius"/>
    </source>
</evidence>
<dbReference type="SMART" id="SM00387">
    <property type="entry name" value="HATPase_c"/>
    <property type="match status" value="1"/>
</dbReference>
<evidence type="ECO:0000259" key="15">
    <source>
        <dbReference type="PROSITE" id="PS50109"/>
    </source>
</evidence>
<keyword evidence="11 14" id="KW-1133">Transmembrane helix</keyword>
<dbReference type="SMART" id="SM00388">
    <property type="entry name" value="HisKA"/>
    <property type="match status" value="1"/>
</dbReference>
<evidence type="ECO:0000256" key="1">
    <source>
        <dbReference type="ARBA" id="ARBA00000085"/>
    </source>
</evidence>
<dbReference type="InterPro" id="IPR036890">
    <property type="entry name" value="HATPase_C_sf"/>
</dbReference>
<evidence type="ECO:0000256" key="4">
    <source>
        <dbReference type="ARBA" id="ARBA00022475"/>
    </source>
</evidence>
<dbReference type="PROSITE" id="PS50109">
    <property type="entry name" value="HIS_KIN"/>
    <property type="match status" value="1"/>
</dbReference>
<dbReference type="PANTHER" id="PTHR45528">
    <property type="entry name" value="SENSOR HISTIDINE KINASE CPXA"/>
    <property type="match status" value="1"/>
</dbReference>
<keyword evidence="17" id="KW-1185">Reference proteome</keyword>
<dbReference type="PRINTS" id="PR00344">
    <property type="entry name" value="BCTRLSENSOR"/>
</dbReference>
<dbReference type="InterPro" id="IPR050398">
    <property type="entry name" value="HssS/ArlS-like"/>
</dbReference>
<dbReference type="SUPFAM" id="SSF47384">
    <property type="entry name" value="Homodimeric domain of signal transducing histidine kinase"/>
    <property type="match status" value="1"/>
</dbReference>
<dbReference type="Proteomes" id="UP000001299">
    <property type="component" value="Chromosome 1"/>
</dbReference>
<gene>
    <name evidence="16" type="ordered locus">bpr_I0750</name>
</gene>
<dbReference type="Pfam" id="PF02518">
    <property type="entry name" value="HATPase_c"/>
    <property type="match status" value="1"/>
</dbReference>
<dbReference type="PANTHER" id="PTHR45528:SF1">
    <property type="entry name" value="SENSOR HISTIDINE KINASE CPXA"/>
    <property type="match status" value="1"/>
</dbReference>
<accession>E0S118</accession>
<keyword evidence="4" id="KW-1003">Cell membrane</keyword>